<organism evidence="1 2">
    <name type="scientific">Paracidovorax cattleyae</name>
    <dbReference type="NCBI Taxonomy" id="80868"/>
    <lineage>
        <taxon>Bacteria</taxon>
        <taxon>Pseudomonadati</taxon>
        <taxon>Pseudomonadota</taxon>
        <taxon>Betaproteobacteria</taxon>
        <taxon>Burkholderiales</taxon>
        <taxon>Comamonadaceae</taxon>
        <taxon>Paracidovorax</taxon>
    </lineage>
</organism>
<accession>A0A1H0RJ71</accession>
<protein>
    <submittedName>
        <fullName evidence="1">Bacteriophage HK97-gp10, putative tail-component</fullName>
    </submittedName>
</protein>
<dbReference type="OrthoDB" id="8613246at2"/>
<proteinExistence type="predicted"/>
<dbReference type="AlphaFoldDB" id="A0A1H0RJ71"/>
<evidence type="ECO:0000313" key="1">
    <source>
        <dbReference type="EMBL" id="SDP29056.1"/>
    </source>
</evidence>
<keyword evidence="2" id="KW-1185">Reference proteome</keyword>
<dbReference type="EMBL" id="FNJL01000010">
    <property type="protein sequence ID" value="SDP29056.1"/>
    <property type="molecule type" value="Genomic_DNA"/>
</dbReference>
<dbReference type="Pfam" id="PF04883">
    <property type="entry name" value="HK97-gp10_like"/>
    <property type="match status" value="1"/>
</dbReference>
<dbReference type="RefSeq" id="WP_092834223.1">
    <property type="nucleotide sequence ID" value="NZ_FNJL01000010.1"/>
</dbReference>
<sequence length="176" mass="19152">MSFTVDADTTGLESYLDELGDEAEAAVRPAAQAGAQVLYEQVQRNVAGLGRRTGKLAASIYQAYSASKSGDGKATYDVSWNHRKAPHGHLVEYGYLQRYVYRPDGMGPVVRPGMDGQPRPGRRATREQKDAYYLTLPAPRIVPGKAFVRGAASVMDAAYKAAEAEMRRRVAQRGSA</sequence>
<dbReference type="InterPro" id="IPR010064">
    <property type="entry name" value="HK97-gp10_tail"/>
</dbReference>
<name>A0A1H0RJ71_9BURK</name>
<dbReference type="Proteomes" id="UP000199317">
    <property type="component" value="Unassembled WGS sequence"/>
</dbReference>
<reference evidence="2" key="1">
    <citation type="submission" date="2016-10" db="EMBL/GenBank/DDBJ databases">
        <authorList>
            <person name="Varghese N."/>
            <person name="Submissions S."/>
        </authorList>
    </citation>
    <scope>NUCLEOTIDE SEQUENCE [LARGE SCALE GENOMIC DNA]</scope>
    <source>
        <strain evidence="2">DSM 17101</strain>
    </source>
</reference>
<evidence type="ECO:0000313" key="2">
    <source>
        <dbReference type="Proteomes" id="UP000199317"/>
    </source>
</evidence>
<gene>
    <name evidence="1" type="ORF">SAMN04489708_11072</name>
</gene>